<gene>
    <name evidence="1" type="ORF">LK12_00525</name>
</gene>
<dbReference type="Proteomes" id="UP000031057">
    <property type="component" value="Unassembled WGS sequence"/>
</dbReference>
<name>A0A0B1ZUW0_9SPHN</name>
<evidence type="ECO:0000313" key="1">
    <source>
        <dbReference type="EMBL" id="KHK92917.1"/>
    </source>
</evidence>
<keyword evidence="2" id="KW-1185">Reference proteome</keyword>
<protein>
    <submittedName>
        <fullName evidence="1">Uncharacterized protein</fullName>
    </submittedName>
</protein>
<accession>A0A0B1ZUW0</accession>
<sequence>MVILLFWQLRANPLFYEMVQSDDEGVADQCQNLFNVIHLFTKTFAVVINQIAILILFGPSGFASVNLCLVSCRGFIDA</sequence>
<proteinExistence type="predicted"/>
<reference evidence="1 2" key="1">
    <citation type="submission" date="2014-10" db="EMBL/GenBank/DDBJ databases">
        <title>Genome sequence of Novosphingobium malaysiense MUSC 273(T).</title>
        <authorList>
            <person name="Lee L.-H."/>
        </authorList>
    </citation>
    <scope>NUCLEOTIDE SEQUENCE [LARGE SCALE GENOMIC DNA]</scope>
    <source>
        <strain evidence="1 2">MUSC 273</strain>
    </source>
</reference>
<organism evidence="1 2">
    <name type="scientific">Novosphingobium malaysiense</name>
    <dbReference type="NCBI Taxonomy" id="1348853"/>
    <lineage>
        <taxon>Bacteria</taxon>
        <taxon>Pseudomonadati</taxon>
        <taxon>Pseudomonadota</taxon>
        <taxon>Alphaproteobacteria</taxon>
        <taxon>Sphingomonadales</taxon>
        <taxon>Sphingomonadaceae</taxon>
        <taxon>Novosphingobium</taxon>
    </lineage>
</organism>
<comment type="caution">
    <text evidence="1">The sequence shown here is derived from an EMBL/GenBank/DDBJ whole genome shotgun (WGS) entry which is preliminary data.</text>
</comment>
<dbReference type="EMBL" id="JTDI01000001">
    <property type="protein sequence ID" value="KHK92917.1"/>
    <property type="molecule type" value="Genomic_DNA"/>
</dbReference>
<dbReference type="AlphaFoldDB" id="A0A0B1ZUW0"/>
<evidence type="ECO:0000313" key="2">
    <source>
        <dbReference type="Proteomes" id="UP000031057"/>
    </source>
</evidence>